<feature type="compositionally biased region" description="Basic and acidic residues" evidence="1">
    <location>
        <begin position="1"/>
        <end position="15"/>
    </location>
</feature>
<gene>
    <name evidence="3" type="ORF">RDB_LOCUS58357</name>
</gene>
<evidence type="ECO:0000313" key="3">
    <source>
        <dbReference type="EMBL" id="CAE6424501.1"/>
    </source>
</evidence>
<dbReference type="PANTHER" id="PTHR19959">
    <property type="entry name" value="KINESIN LIGHT CHAIN"/>
    <property type="match status" value="1"/>
</dbReference>
<dbReference type="InterPro" id="IPR024983">
    <property type="entry name" value="CHAT_dom"/>
</dbReference>
<proteinExistence type="predicted"/>
<dbReference type="Proteomes" id="UP000663840">
    <property type="component" value="Unassembled WGS sequence"/>
</dbReference>
<feature type="region of interest" description="Disordered" evidence="1">
    <location>
        <begin position="1"/>
        <end position="22"/>
    </location>
</feature>
<accession>A0A8H2XKG0</accession>
<evidence type="ECO:0000313" key="4">
    <source>
        <dbReference type="Proteomes" id="UP000663840"/>
    </source>
</evidence>
<dbReference type="EMBL" id="CAJMWR010001385">
    <property type="protein sequence ID" value="CAE6424501.1"/>
    <property type="molecule type" value="Genomic_DNA"/>
</dbReference>
<protein>
    <recommendedName>
        <fullName evidence="2">CHAT domain-containing protein</fullName>
    </recommendedName>
</protein>
<comment type="caution">
    <text evidence="3">The sequence shown here is derived from an EMBL/GenBank/DDBJ whole genome shotgun (WGS) entry which is preliminary data.</text>
</comment>
<organism evidence="3 4">
    <name type="scientific">Rhizoctonia solani</name>
    <dbReference type="NCBI Taxonomy" id="456999"/>
    <lineage>
        <taxon>Eukaryota</taxon>
        <taxon>Fungi</taxon>
        <taxon>Dikarya</taxon>
        <taxon>Basidiomycota</taxon>
        <taxon>Agaricomycotina</taxon>
        <taxon>Agaricomycetes</taxon>
        <taxon>Cantharellales</taxon>
        <taxon>Ceratobasidiaceae</taxon>
        <taxon>Rhizoctonia</taxon>
    </lineage>
</organism>
<reference evidence="3" key="1">
    <citation type="submission" date="2021-01" db="EMBL/GenBank/DDBJ databases">
        <authorList>
            <person name="Kaushik A."/>
        </authorList>
    </citation>
    <scope>NUCLEOTIDE SEQUENCE</scope>
    <source>
        <strain evidence="3">AG1-1A</strain>
    </source>
</reference>
<dbReference type="Pfam" id="PF12770">
    <property type="entry name" value="CHAT"/>
    <property type="match status" value="1"/>
</dbReference>
<evidence type="ECO:0000256" key="1">
    <source>
        <dbReference type="SAM" id="MobiDB-lite"/>
    </source>
</evidence>
<dbReference type="AlphaFoldDB" id="A0A8H2XKG0"/>
<dbReference type="PANTHER" id="PTHR19959:SF119">
    <property type="entry name" value="FUNGAL LIPASE-LIKE DOMAIN-CONTAINING PROTEIN"/>
    <property type="match status" value="1"/>
</dbReference>
<dbReference type="SUPFAM" id="SSF48452">
    <property type="entry name" value="TPR-like"/>
    <property type="match status" value="2"/>
</dbReference>
<dbReference type="Gene3D" id="1.25.40.10">
    <property type="entry name" value="Tetratricopeptide repeat domain"/>
    <property type="match status" value="4"/>
</dbReference>
<dbReference type="InterPro" id="IPR011990">
    <property type="entry name" value="TPR-like_helical_dom_sf"/>
</dbReference>
<name>A0A8H2XKG0_9AGAM</name>
<sequence>MEIESEEARHNDSRNTMRGALGNSIGGEEEIWNTTLDIDNSLRDRDPEDLHNLGVSNRDQFRQTGELDCIQNAIKYASCALALTPYGHPHLAPRLASLGSSYDDRFRRLGEVDDVEKAIKYFICALVVTPDNHPDLPARLIDLSIAYTHRYKSLQEVQDLNLTIEYKSRLVQITPDDNQNLPRWVTSLGISYTERYKRLGETGDLERAIECDSRAVTLTPSGHPDLPSRLINLALSYEDRYERLNELRDLDRVIENRSRAVELTPSSRSEFPRRLAGLGSSYSSRFERLGKMVDLEEAIKYQFLAVESTSENDPSMAERLSNLGISYTNRHQRSGESGDLEKSIQHKSRALKLTPDSDPNLPDRLLGLGASYCDRYMLLNELNDLEKSIEYIDHAVDITPDGHSDLPNLLAGLGVCYTHRFERLGEIGDLEKAMGYKSRALNLTPKGHTDLPRRLCEIAVSCTQRYRRLGEIADLENAIEYDSRAVALTPEDHPEFPSQLGNLGASYEDRYLRLGEPDDLAKAIKYISRALELMPNDHQDVAAWCTGLGSCYADRYIRIGALSDLSKAIEYKERALRLTPDTHPRLPHQLANLASSYHDQYQRLKDLDDLQKAIELKSRGLALTPNGHPSLPGLLGDLGVYHDDRYRSLGEIVDLEKSDDYIARAASQSPEGHPSSSLRYFNWAITCFAQYQRTNDPSQLANSLDSFRKATQIFNGGPRDIFYYAFRWAKLASRHNPLNPLEAFRTTIDLLPQFIWLGATTNQQYQDLTLAENLAGRAASAAILSSEYNLALEWMEHARCVVWNQSLMLRTALDDLSTSFPDLANRLQRLARQLNEATSDPVGSDRVISTSAPEYRHALARRYNDLLAQVRELPGFENFLRPTRVDSLYCVARNGPVIIINCDTGRCDAIILIPGHRQVYYVPLPEFSRQEAQNARLEIQKSLNRWGLRERDIQLRPRPGRKQEQKGNFRAVLKLLWYGIVKPVLSFLGYLEDVPIGSTIPHVTWCPTGAVSFLPLHAAGDYDKPDARSFKYVVSSYTPNLTTLLSSSSSALGPGSRVLGVGQEATSLSRHNLSKLPGTTRELGYLKEQVQKIKSVGFSELTDENATTKAVLDAMENHDWVHLACHAHQNVDDPSESGFLLHDGILDLASINRRSFKNKGLAFLSACQTATGDSKLPDEAVHLASGMLMAGYSSVIVTMWSVKDADAPLVANEVYSQLMRDGKLGKGEAGRALHRAIAELRGKIGENEFGRWVPYIHMGS</sequence>
<feature type="domain" description="CHAT" evidence="2">
    <location>
        <begin position="972"/>
        <end position="1260"/>
    </location>
</feature>
<evidence type="ECO:0000259" key="2">
    <source>
        <dbReference type="Pfam" id="PF12770"/>
    </source>
</evidence>